<dbReference type="SUPFAM" id="SSF47459">
    <property type="entry name" value="HLH, helix-loop-helix DNA-binding domain"/>
    <property type="match status" value="1"/>
</dbReference>
<proteinExistence type="predicted"/>
<dbReference type="Gramene" id="Pp3c18_19990V3.2">
    <property type="protein sequence ID" value="Pp3c18_19990V3.2"/>
    <property type="gene ID" value="Pp3c18_19990"/>
</dbReference>
<dbReference type="GeneID" id="112295017"/>
<dbReference type="PANTHER" id="PTHR31945:SF11">
    <property type="entry name" value="TRANSCRIPTION FACTOR ABORTED MICROSPORES"/>
    <property type="match status" value="1"/>
</dbReference>
<dbReference type="GO" id="GO:0003700">
    <property type="term" value="F:DNA-binding transcription factor activity"/>
    <property type="evidence" value="ECO:0000318"/>
    <property type="project" value="GO_Central"/>
</dbReference>
<evidence type="ECO:0000313" key="5">
    <source>
        <dbReference type="EnsemblPlants" id="Pp3c18_19990V3.1"/>
    </source>
</evidence>
<dbReference type="Proteomes" id="UP000006727">
    <property type="component" value="Chromosome 18"/>
</dbReference>
<reference evidence="4 6" key="1">
    <citation type="journal article" date="2008" name="Science">
        <title>The Physcomitrella genome reveals evolutionary insights into the conquest of land by plants.</title>
        <authorList>
            <person name="Rensing S."/>
            <person name="Lang D."/>
            <person name="Zimmer A."/>
            <person name="Terry A."/>
            <person name="Salamov A."/>
            <person name="Shapiro H."/>
            <person name="Nishiyama T."/>
            <person name="Perroud P.-F."/>
            <person name="Lindquist E."/>
            <person name="Kamisugi Y."/>
            <person name="Tanahashi T."/>
            <person name="Sakakibara K."/>
            <person name="Fujita T."/>
            <person name="Oishi K."/>
            <person name="Shin-I T."/>
            <person name="Kuroki Y."/>
            <person name="Toyoda A."/>
            <person name="Suzuki Y."/>
            <person name="Hashimoto A."/>
            <person name="Yamaguchi K."/>
            <person name="Sugano A."/>
            <person name="Kohara Y."/>
            <person name="Fujiyama A."/>
            <person name="Anterola A."/>
            <person name="Aoki S."/>
            <person name="Ashton N."/>
            <person name="Barbazuk W.B."/>
            <person name="Barker E."/>
            <person name="Bennetzen J."/>
            <person name="Bezanilla M."/>
            <person name="Blankenship R."/>
            <person name="Cho S.H."/>
            <person name="Dutcher S."/>
            <person name="Estelle M."/>
            <person name="Fawcett J.A."/>
            <person name="Gundlach H."/>
            <person name="Hanada K."/>
            <person name="Heyl A."/>
            <person name="Hicks K.A."/>
            <person name="Hugh J."/>
            <person name="Lohr M."/>
            <person name="Mayer K."/>
            <person name="Melkozernov A."/>
            <person name="Murata T."/>
            <person name="Nelson D."/>
            <person name="Pils B."/>
            <person name="Prigge M."/>
            <person name="Reiss B."/>
            <person name="Renner T."/>
            <person name="Rombauts S."/>
            <person name="Rushton P."/>
            <person name="Sanderfoot A."/>
            <person name="Schween G."/>
            <person name="Shiu S.-H."/>
            <person name="Stueber K."/>
            <person name="Theodoulou F.L."/>
            <person name="Tu H."/>
            <person name="Van de Peer Y."/>
            <person name="Verrier P.J."/>
            <person name="Waters E."/>
            <person name="Wood A."/>
            <person name="Yang L."/>
            <person name="Cove D."/>
            <person name="Cuming A."/>
            <person name="Hasebe M."/>
            <person name="Lucas S."/>
            <person name="Mishler D.B."/>
            <person name="Reski R."/>
            <person name="Grigoriev I."/>
            <person name="Quatrano R.S."/>
            <person name="Boore J.L."/>
        </authorList>
    </citation>
    <scope>NUCLEOTIDE SEQUENCE [LARGE SCALE GENOMIC DNA]</scope>
    <source>
        <strain evidence="5 6">cv. Gransden 2004</strain>
    </source>
</reference>
<dbReference type="InterPro" id="IPR051358">
    <property type="entry name" value="TF_AMS/ICE1/BHLH6-like"/>
</dbReference>
<accession>A0A2K1J1P8</accession>
<dbReference type="EMBL" id="ABEU02000018">
    <property type="protein sequence ID" value="PNR35452.1"/>
    <property type="molecule type" value="Genomic_DNA"/>
</dbReference>
<dbReference type="Pfam" id="PF22754">
    <property type="entry name" value="bHLH-TF_ACT-like_plant"/>
    <property type="match status" value="1"/>
</dbReference>
<dbReference type="GO" id="GO:0005634">
    <property type="term" value="C:nucleus"/>
    <property type="evidence" value="ECO:0000318"/>
    <property type="project" value="GO_Central"/>
</dbReference>
<organism evidence="4">
    <name type="scientific">Physcomitrium patens</name>
    <name type="common">Spreading-leaved earth moss</name>
    <name type="synonym">Physcomitrella patens</name>
    <dbReference type="NCBI Taxonomy" id="3218"/>
    <lineage>
        <taxon>Eukaryota</taxon>
        <taxon>Viridiplantae</taxon>
        <taxon>Streptophyta</taxon>
        <taxon>Embryophyta</taxon>
        <taxon>Bryophyta</taxon>
        <taxon>Bryophytina</taxon>
        <taxon>Bryopsida</taxon>
        <taxon>Funariidae</taxon>
        <taxon>Funariales</taxon>
        <taxon>Funariaceae</taxon>
        <taxon>Physcomitrium</taxon>
    </lineage>
</organism>
<dbReference type="AlphaFoldDB" id="A0A2K1J1P8"/>
<dbReference type="PROSITE" id="PS51671">
    <property type="entry name" value="ACT"/>
    <property type="match status" value="1"/>
</dbReference>
<sequence>MALTTGVAVDCSGAVGYCDHAEEGYASDLTDVESDEDYSCSPEVFEHGVARGSKRTCGVFVDSEAVPSRRLRSRIDWQFDVLMTIAPNLCTDVKASILTCANEYIEKLLRQVQELQYDLVYESSFESDFSCCEDDQSSCECDTSLHCTEERAVDSNVSLESICLSNCDCSQPTVEVVRTEQGLNIHIECVKRPGLLVDIMELLESSGLNVEQASIICQEHLIFDGLGSEVEDNDAGVCRHVSCVSAEDVGASLRSLIVDHRPAFLTQ</sequence>
<dbReference type="EnsemblPlants" id="Pp3c18_19990V3.1">
    <property type="protein sequence ID" value="Pp3c18_19990V3.1"/>
    <property type="gene ID" value="Pp3c18_19990"/>
</dbReference>
<dbReference type="OrthoDB" id="1917523at2759"/>
<dbReference type="RefSeq" id="XP_024401880.1">
    <property type="nucleotide sequence ID" value="XM_024546112.2"/>
</dbReference>
<evidence type="ECO:0000256" key="2">
    <source>
        <dbReference type="ARBA" id="ARBA00023242"/>
    </source>
</evidence>
<dbReference type="Gramene" id="Pp3c18_19990V3.1">
    <property type="protein sequence ID" value="Pp3c18_19990V3.1"/>
    <property type="gene ID" value="Pp3c18_19990"/>
</dbReference>
<dbReference type="InterPro" id="IPR036638">
    <property type="entry name" value="HLH_DNA-bd_sf"/>
</dbReference>
<evidence type="ECO:0000256" key="1">
    <source>
        <dbReference type="ARBA" id="ARBA00004123"/>
    </source>
</evidence>
<dbReference type="GO" id="GO:0043565">
    <property type="term" value="F:sequence-specific DNA binding"/>
    <property type="evidence" value="ECO:0000318"/>
    <property type="project" value="GO_Central"/>
</dbReference>
<reference evidence="5" key="3">
    <citation type="submission" date="2020-12" db="UniProtKB">
        <authorList>
            <consortium name="EnsemblPlants"/>
        </authorList>
    </citation>
    <scope>IDENTIFICATION</scope>
</reference>
<dbReference type="EnsemblPlants" id="Pp3c18_19990V3.2">
    <property type="protein sequence ID" value="Pp3c18_19990V3.2"/>
    <property type="gene ID" value="Pp3c18_19990"/>
</dbReference>
<dbReference type="STRING" id="3218.A0A2K1J1P8"/>
<evidence type="ECO:0000313" key="6">
    <source>
        <dbReference type="Proteomes" id="UP000006727"/>
    </source>
</evidence>
<keyword evidence="6" id="KW-1185">Reference proteome</keyword>
<reference evidence="4 6" key="2">
    <citation type="journal article" date="2018" name="Plant J.">
        <title>The Physcomitrella patens chromosome-scale assembly reveals moss genome structure and evolution.</title>
        <authorList>
            <person name="Lang D."/>
            <person name="Ullrich K.K."/>
            <person name="Murat F."/>
            <person name="Fuchs J."/>
            <person name="Jenkins J."/>
            <person name="Haas F.B."/>
            <person name="Piednoel M."/>
            <person name="Gundlach H."/>
            <person name="Van Bel M."/>
            <person name="Meyberg R."/>
            <person name="Vives C."/>
            <person name="Morata J."/>
            <person name="Symeonidi A."/>
            <person name="Hiss M."/>
            <person name="Muchero W."/>
            <person name="Kamisugi Y."/>
            <person name="Saleh O."/>
            <person name="Blanc G."/>
            <person name="Decker E.L."/>
            <person name="van Gessel N."/>
            <person name="Grimwood J."/>
            <person name="Hayes R.D."/>
            <person name="Graham S.W."/>
            <person name="Gunter L.E."/>
            <person name="McDaniel S.F."/>
            <person name="Hoernstein S.N.W."/>
            <person name="Larsson A."/>
            <person name="Li F.W."/>
            <person name="Perroud P.F."/>
            <person name="Phillips J."/>
            <person name="Ranjan P."/>
            <person name="Rokshar D.S."/>
            <person name="Rothfels C.J."/>
            <person name="Schneider L."/>
            <person name="Shu S."/>
            <person name="Stevenson D.W."/>
            <person name="Thummler F."/>
            <person name="Tillich M."/>
            <person name="Villarreal Aguilar J.C."/>
            <person name="Widiez T."/>
            <person name="Wong G.K."/>
            <person name="Wymore A."/>
            <person name="Zhang Y."/>
            <person name="Zimmer A.D."/>
            <person name="Quatrano R.S."/>
            <person name="Mayer K.F.X."/>
            <person name="Goodstein D."/>
            <person name="Casacuberta J.M."/>
            <person name="Vandepoele K."/>
            <person name="Reski R."/>
            <person name="Cuming A.C."/>
            <person name="Tuskan G.A."/>
            <person name="Maumus F."/>
            <person name="Salse J."/>
            <person name="Schmutz J."/>
            <person name="Rensing S.A."/>
        </authorList>
    </citation>
    <scope>NUCLEOTIDE SEQUENCE [LARGE SCALE GENOMIC DNA]</scope>
    <source>
        <strain evidence="5 6">cv. Gransden 2004</strain>
    </source>
</reference>
<dbReference type="FunCoup" id="A0A2K1J1P8">
    <property type="interactions" value="625"/>
</dbReference>
<name>A0A2K1J1P8_PHYPA</name>
<dbReference type="InterPro" id="IPR054502">
    <property type="entry name" value="bHLH-TF_ACT-like_plant"/>
</dbReference>
<keyword evidence="2" id="KW-0539">Nucleus</keyword>
<dbReference type="InterPro" id="IPR002912">
    <property type="entry name" value="ACT_dom"/>
</dbReference>
<feature type="domain" description="ACT" evidence="3">
    <location>
        <begin position="184"/>
        <end position="267"/>
    </location>
</feature>
<dbReference type="PANTHER" id="PTHR31945">
    <property type="entry name" value="TRANSCRIPTION FACTOR SCREAM2-RELATED"/>
    <property type="match status" value="1"/>
</dbReference>
<dbReference type="KEGG" id="ppp:112295017"/>
<dbReference type="PaxDb" id="3218-PP1S33_223V6.1"/>
<protein>
    <recommendedName>
        <fullName evidence="3">ACT domain-containing protein</fullName>
    </recommendedName>
</protein>
<dbReference type="GO" id="GO:0046983">
    <property type="term" value="F:protein dimerization activity"/>
    <property type="evidence" value="ECO:0007669"/>
    <property type="project" value="InterPro"/>
</dbReference>
<evidence type="ECO:0000313" key="4">
    <source>
        <dbReference type="EMBL" id="PNR35452.1"/>
    </source>
</evidence>
<dbReference type="GO" id="GO:0006355">
    <property type="term" value="P:regulation of DNA-templated transcription"/>
    <property type="evidence" value="ECO:0000318"/>
    <property type="project" value="GO_Central"/>
</dbReference>
<comment type="subcellular location">
    <subcellularLocation>
        <location evidence="1">Nucleus</location>
    </subcellularLocation>
</comment>
<gene>
    <name evidence="5" type="primary">LOC112295017</name>
    <name evidence="4" type="ORF">PHYPA_023352</name>
</gene>
<evidence type="ECO:0000259" key="3">
    <source>
        <dbReference type="PROSITE" id="PS51671"/>
    </source>
</evidence>